<dbReference type="PANTHER" id="PTHR43000">
    <property type="entry name" value="DTDP-D-GLUCOSE 4,6-DEHYDRATASE-RELATED"/>
    <property type="match status" value="1"/>
</dbReference>
<reference evidence="4 5" key="1">
    <citation type="submission" date="2019-08" db="EMBL/GenBank/DDBJ databases">
        <authorList>
            <person name="Peeters C."/>
        </authorList>
    </citation>
    <scope>NUCLEOTIDE SEQUENCE [LARGE SCALE GENOMIC DNA]</scope>
    <source>
        <strain evidence="4 5">LMG 31107</strain>
    </source>
</reference>
<dbReference type="SUPFAM" id="SSF51735">
    <property type="entry name" value="NAD(P)-binding Rossmann-fold domains"/>
    <property type="match status" value="1"/>
</dbReference>
<evidence type="ECO:0000259" key="3">
    <source>
        <dbReference type="Pfam" id="PF01370"/>
    </source>
</evidence>
<comment type="pathway">
    <text evidence="1">Bacterial outer membrane biogenesis; LPS O-antigen biosynthesis.</text>
</comment>
<dbReference type="Gene3D" id="3.90.25.10">
    <property type="entry name" value="UDP-galactose 4-epimerase, domain 1"/>
    <property type="match status" value="1"/>
</dbReference>
<name>A0A5E4XG81_9BURK</name>
<accession>A0A5E4XG81</accession>
<keyword evidence="4" id="KW-0456">Lyase</keyword>
<comment type="similarity">
    <text evidence="2">Belongs to the NAD(P)-dependent epimerase/dehydratase family.</text>
</comment>
<dbReference type="InterPro" id="IPR036291">
    <property type="entry name" value="NAD(P)-bd_dom_sf"/>
</dbReference>
<dbReference type="Proteomes" id="UP000396788">
    <property type="component" value="Unassembled WGS sequence"/>
</dbReference>
<dbReference type="AlphaFoldDB" id="A0A5E4XG81"/>
<dbReference type="Gene3D" id="3.40.50.720">
    <property type="entry name" value="NAD(P)-binding Rossmann-like Domain"/>
    <property type="match status" value="1"/>
</dbReference>
<evidence type="ECO:0000313" key="4">
    <source>
        <dbReference type="EMBL" id="VVE35140.1"/>
    </source>
</evidence>
<gene>
    <name evidence="4" type="primary">strE</name>
    <name evidence="4" type="ORF">PCE31107_03865</name>
</gene>
<evidence type="ECO:0000256" key="2">
    <source>
        <dbReference type="ARBA" id="ARBA00007637"/>
    </source>
</evidence>
<protein>
    <submittedName>
        <fullName evidence="4">dTDP-glucose 4,6-dehydratase</fullName>
        <ecNumber evidence="4">4.2.1.46</ecNumber>
    </submittedName>
</protein>
<proteinExistence type="inferred from homology"/>
<organism evidence="4 5">
    <name type="scientific">Pandoraea cepalis</name>
    <dbReference type="NCBI Taxonomy" id="2508294"/>
    <lineage>
        <taxon>Bacteria</taxon>
        <taxon>Pseudomonadati</taxon>
        <taxon>Pseudomonadota</taxon>
        <taxon>Betaproteobacteria</taxon>
        <taxon>Burkholderiales</taxon>
        <taxon>Burkholderiaceae</taxon>
        <taxon>Pandoraea</taxon>
    </lineage>
</organism>
<dbReference type="EMBL" id="CABPRY010000011">
    <property type="protein sequence ID" value="VVE35140.1"/>
    <property type="molecule type" value="Genomic_DNA"/>
</dbReference>
<evidence type="ECO:0000313" key="5">
    <source>
        <dbReference type="Proteomes" id="UP000396788"/>
    </source>
</evidence>
<dbReference type="InterPro" id="IPR001509">
    <property type="entry name" value="Epimerase_deHydtase"/>
</dbReference>
<sequence length="315" mass="34230">MVTRSDTVPRVFVTGLSGFTGSYLRERFAADGWEVRGTGREVADGVMTCDLFEKSRMTEILSAFRPDYVVHLAAIAFVGHGAPDAFYNVNVLGTEALFEAIVAADVQPRKVLVASSANIYGNATILPINEKTPPAPTNHYAISKFAMELMLRNWFDRLPIIVARPFNYTGFGQSESFLVPKIVSAFSRGDRALKLGNLDVARDFSDVRYVVDAYARLLSADIAGETVNICSGKAYSLRDVVAAAEAASGRSIVIESEQHLRRAGEVSVLYGTPERLAQLIGDLSPVGLDALVRNMYQQYLHAAARTGGDAPISLM</sequence>
<feature type="domain" description="NAD-dependent epimerase/dehydratase" evidence="3">
    <location>
        <begin position="11"/>
        <end position="230"/>
    </location>
</feature>
<dbReference type="EC" id="4.2.1.46" evidence="4"/>
<dbReference type="Pfam" id="PF01370">
    <property type="entry name" value="Epimerase"/>
    <property type="match status" value="1"/>
</dbReference>
<evidence type="ECO:0000256" key="1">
    <source>
        <dbReference type="ARBA" id="ARBA00005125"/>
    </source>
</evidence>
<dbReference type="RefSeq" id="WP_246181887.1">
    <property type="nucleotide sequence ID" value="NZ_CABPRY010000011.1"/>
</dbReference>
<dbReference type="GO" id="GO:0008460">
    <property type="term" value="F:dTDP-glucose 4,6-dehydratase activity"/>
    <property type="evidence" value="ECO:0007669"/>
    <property type="project" value="UniProtKB-EC"/>
</dbReference>